<reference evidence="6 7" key="1">
    <citation type="submission" date="2013-12" db="EMBL/GenBank/DDBJ databases">
        <title>Draft genome of the parsitic nematode Ancylostoma duodenale.</title>
        <authorList>
            <person name="Mitreva M."/>
        </authorList>
    </citation>
    <scope>NUCLEOTIDE SEQUENCE [LARGE SCALE GENOMIC DNA]</scope>
    <source>
        <strain evidence="6 7">Zhejiang</strain>
    </source>
</reference>
<feature type="domain" description="Carboxylesterase type B" evidence="5">
    <location>
        <begin position="1"/>
        <end position="157"/>
    </location>
</feature>
<accession>A0A0C2CWJ9</accession>
<dbReference type="OrthoDB" id="6846267at2759"/>
<evidence type="ECO:0000256" key="4">
    <source>
        <dbReference type="RuleBase" id="RU361235"/>
    </source>
</evidence>
<dbReference type="PROSITE" id="PS00122">
    <property type="entry name" value="CARBOXYLESTERASE_B_1"/>
    <property type="match status" value="1"/>
</dbReference>
<dbReference type="InterPro" id="IPR050309">
    <property type="entry name" value="Type-B_Carboxylest/Lipase"/>
</dbReference>
<keyword evidence="7" id="KW-1185">Reference proteome</keyword>
<gene>
    <name evidence="6" type="ORF">ANCDUO_08412</name>
</gene>
<proteinExistence type="inferred from homology"/>
<dbReference type="PANTHER" id="PTHR11559">
    <property type="entry name" value="CARBOXYLESTERASE"/>
    <property type="match status" value="1"/>
</dbReference>
<organism evidence="6 7">
    <name type="scientific">Ancylostoma duodenale</name>
    <dbReference type="NCBI Taxonomy" id="51022"/>
    <lineage>
        <taxon>Eukaryota</taxon>
        <taxon>Metazoa</taxon>
        <taxon>Ecdysozoa</taxon>
        <taxon>Nematoda</taxon>
        <taxon>Chromadorea</taxon>
        <taxon>Rhabditida</taxon>
        <taxon>Rhabditina</taxon>
        <taxon>Rhabditomorpha</taxon>
        <taxon>Strongyloidea</taxon>
        <taxon>Ancylostomatidae</taxon>
        <taxon>Ancylostomatinae</taxon>
        <taxon>Ancylostoma</taxon>
    </lineage>
</organism>
<evidence type="ECO:0000256" key="1">
    <source>
        <dbReference type="ARBA" id="ARBA00005964"/>
    </source>
</evidence>
<dbReference type="SUPFAM" id="SSF53474">
    <property type="entry name" value="alpha/beta-Hydrolases"/>
    <property type="match status" value="1"/>
</dbReference>
<evidence type="ECO:0000313" key="7">
    <source>
        <dbReference type="Proteomes" id="UP000054047"/>
    </source>
</evidence>
<evidence type="ECO:0000256" key="3">
    <source>
        <dbReference type="ARBA" id="ARBA00022801"/>
    </source>
</evidence>
<feature type="non-terminal residue" evidence="6">
    <location>
        <position position="1"/>
    </location>
</feature>
<dbReference type="InterPro" id="IPR002018">
    <property type="entry name" value="CarbesteraseB"/>
</dbReference>
<name>A0A0C2CWJ9_9BILA</name>
<evidence type="ECO:0000313" key="6">
    <source>
        <dbReference type="EMBL" id="KIH61318.1"/>
    </source>
</evidence>
<protein>
    <recommendedName>
        <fullName evidence="4">Carboxylic ester hydrolase</fullName>
        <ecNumber evidence="4">3.1.1.-</ecNumber>
    </recommendedName>
</protein>
<dbReference type="EMBL" id="KN730226">
    <property type="protein sequence ID" value="KIH61318.1"/>
    <property type="molecule type" value="Genomic_DNA"/>
</dbReference>
<keyword evidence="3 4" id="KW-0378">Hydrolase</keyword>
<dbReference type="GO" id="GO:0052689">
    <property type="term" value="F:carboxylic ester hydrolase activity"/>
    <property type="evidence" value="ECO:0007669"/>
    <property type="project" value="UniProtKB-KW"/>
</dbReference>
<keyword evidence="2" id="KW-0719">Serine esterase</keyword>
<dbReference type="EC" id="3.1.1.-" evidence="4"/>
<sequence length="158" mass="16866">FFSTGDSRMPGNLGLFDMAEALKFIHTNARTFGGDPSRITVCGHSAGSAAAGQLILSPVTRDYISRSIEMSGSAWGIYARGAAVANYSLELAEVLGCSAKIKECMKQKSVEEIYQGIEEVWAPVMDGDFLQHPDVMTTAAPPKVSIIGVTNKESALFS</sequence>
<dbReference type="Gene3D" id="3.40.50.1820">
    <property type="entry name" value="alpha/beta hydrolase"/>
    <property type="match status" value="1"/>
</dbReference>
<evidence type="ECO:0000256" key="2">
    <source>
        <dbReference type="ARBA" id="ARBA00022487"/>
    </source>
</evidence>
<comment type="similarity">
    <text evidence="1 4">Belongs to the type-B carboxylesterase/lipase family.</text>
</comment>
<dbReference type="InterPro" id="IPR029058">
    <property type="entry name" value="AB_hydrolase_fold"/>
</dbReference>
<dbReference type="InterPro" id="IPR019826">
    <property type="entry name" value="Carboxylesterase_B_AS"/>
</dbReference>
<dbReference type="Proteomes" id="UP000054047">
    <property type="component" value="Unassembled WGS sequence"/>
</dbReference>
<dbReference type="Pfam" id="PF00135">
    <property type="entry name" value="COesterase"/>
    <property type="match status" value="1"/>
</dbReference>
<dbReference type="AlphaFoldDB" id="A0A0C2CWJ9"/>
<evidence type="ECO:0000259" key="5">
    <source>
        <dbReference type="Pfam" id="PF00135"/>
    </source>
</evidence>